<dbReference type="InterPro" id="IPR029052">
    <property type="entry name" value="Metallo-depent_PP-like"/>
</dbReference>
<dbReference type="GO" id="GO:0005737">
    <property type="term" value="C:cytoplasm"/>
    <property type="evidence" value="ECO:0007669"/>
    <property type="project" value="TreeGrafter"/>
</dbReference>
<dbReference type="InterPro" id="IPR050126">
    <property type="entry name" value="Ap4A_hydrolase"/>
</dbReference>
<dbReference type="RefSeq" id="WP_059055788.1">
    <property type="nucleotide sequence ID" value="NZ_LOJF01000011.1"/>
</dbReference>
<proteinExistence type="predicted"/>
<dbReference type="PANTHER" id="PTHR42850">
    <property type="entry name" value="METALLOPHOSPHOESTERASE"/>
    <property type="match status" value="1"/>
</dbReference>
<dbReference type="GO" id="GO:0016791">
    <property type="term" value="F:phosphatase activity"/>
    <property type="evidence" value="ECO:0007669"/>
    <property type="project" value="TreeGrafter"/>
</dbReference>
<dbReference type="SUPFAM" id="SSF56300">
    <property type="entry name" value="Metallo-dependent phosphatases"/>
    <property type="match status" value="1"/>
</dbReference>
<dbReference type="InterPro" id="IPR006186">
    <property type="entry name" value="Ser/Thr-sp_prot-phosphatase"/>
</dbReference>
<organism evidence="2 3">
    <name type="scientific">Tractidigestivibacter scatoligenes</name>
    <name type="common">Olsenella scatoligenes</name>
    <dbReference type="NCBI Taxonomy" id="1299998"/>
    <lineage>
        <taxon>Bacteria</taxon>
        <taxon>Bacillati</taxon>
        <taxon>Actinomycetota</taxon>
        <taxon>Coriobacteriia</taxon>
        <taxon>Coriobacteriales</taxon>
        <taxon>Atopobiaceae</taxon>
        <taxon>Tractidigestivibacter</taxon>
    </lineage>
</organism>
<gene>
    <name evidence="2" type="ORF">AUL39_09855</name>
</gene>
<evidence type="ECO:0000259" key="1">
    <source>
        <dbReference type="PROSITE" id="PS00125"/>
    </source>
</evidence>
<dbReference type="CDD" id="cd00144">
    <property type="entry name" value="MPP_PPP_family"/>
    <property type="match status" value="1"/>
</dbReference>
<dbReference type="Pfam" id="PF00149">
    <property type="entry name" value="Metallophos"/>
    <property type="match status" value="1"/>
</dbReference>
<evidence type="ECO:0000313" key="3">
    <source>
        <dbReference type="Proteomes" id="UP000054078"/>
    </source>
</evidence>
<keyword evidence="3" id="KW-1185">Reference proteome</keyword>
<dbReference type="Proteomes" id="UP000054078">
    <property type="component" value="Unassembled WGS sequence"/>
</dbReference>
<sequence length="267" mass="28657">MSTYVFSDVHGHRATLERVLERVSPCAEDVVFCLGDMIDRGPDPVGVMRVVRSLPNVRVLKGNHEDLMLDALDHKDDVVSQANWAINGGMATLSGLEGASDDEASELIGWGRNLPLSAHIEVAGRPYIMAHAGIRPGGPLPADGAWNDCALDALIGEQTPDDLLWIRDEFWSVPTGLLNERGEGPIVVAGHTPTPYLTSMTDEFDRPVRNSDGIAQMVRVGACDATGDVADRWDIDSGAAGGAGFGQITMVRLDDGEEFAEPVRDGE</sequence>
<dbReference type="PROSITE" id="PS00125">
    <property type="entry name" value="SER_THR_PHOSPHATASE"/>
    <property type="match status" value="1"/>
</dbReference>
<reference evidence="2 3" key="1">
    <citation type="submission" date="2015-12" db="EMBL/GenBank/DDBJ databases">
        <title>Draft Genome Sequence of Olsenella scatoligenes SK9K4T; a Producer of 3-Methylindole- (skatole) and 4-Methylphenol- (p-cresol) Isolated from Pig Feces.</title>
        <authorList>
            <person name="Li X."/>
            <person name="Borg B."/>
            <person name="Canibe N."/>
        </authorList>
    </citation>
    <scope>NUCLEOTIDE SEQUENCE [LARGE SCALE GENOMIC DNA]</scope>
    <source>
        <strain evidence="2 3">SK9K4</strain>
    </source>
</reference>
<name>A0A100YUJ8_TRASO</name>
<dbReference type="GO" id="GO:0008803">
    <property type="term" value="F:bis(5'-nucleosyl)-tetraphosphatase (symmetrical) activity"/>
    <property type="evidence" value="ECO:0007669"/>
    <property type="project" value="TreeGrafter"/>
</dbReference>
<dbReference type="Gene3D" id="3.60.21.10">
    <property type="match status" value="1"/>
</dbReference>
<dbReference type="GO" id="GO:0110154">
    <property type="term" value="P:RNA decapping"/>
    <property type="evidence" value="ECO:0007669"/>
    <property type="project" value="TreeGrafter"/>
</dbReference>
<comment type="caution">
    <text evidence="2">The sequence shown here is derived from an EMBL/GenBank/DDBJ whole genome shotgun (WGS) entry which is preliminary data.</text>
</comment>
<dbReference type="AlphaFoldDB" id="A0A100YUJ8"/>
<evidence type="ECO:0000313" key="2">
    <source>
        <dbReference type="EMBL" id="KUH57967.1"/>
    </source>
</evidence>
<dbReference type="STRING" id="1299998.AUL39_09855"/>
<accession>A0A100YUJ8</accession>
<dbReference type="EMBL" id="LOJF01000011">
    <property type="protein sequence ID" value="KUH57967.1"/>
    <property type="molecule type" value="Genomic_DNA"/>
</dbReference>
<dbReference type="PANTHER" id="PTHR42850:SF4">
    <property type="entry name" value="ZINC-DEPENDENT ENDOPOLYPHOSPHATASE"/>
    <property type="match status" value="1"/>
</dbReference>
<dbReference type="InterPro" id="IPR004843">
    <property type="entry name" value="Calcineurin-like_PHP"/>
</dbReference>
<dbReference type="OrthoDB" id="3454432at2"/>
<feature type="domain" description="Serine/threonine specific protein phosphatases" evidence="1">
    <location>
        <begin position="60"/>
        <end position="65"/>
    </location>
</feature>
<protein>
    <submittedName>
        <fullName evidence="2">Metallophosphoesterase</fullName>
    </submittedName>
</protein>